<evidence type="ECO:0000313" key="3">
    <source>
        <dbReference type="EMBL" id="PKY08677.1"/>
    </source>
</evidence>
<dbReference type="Gene3D" id="2.60.260.40">
    <property type="entry name" value="q5lls5 like domains"/>
    <property type="match status" value="1"/>
</dbReference>
<evidence type="ECO:0000313" key="4">
    <source>
        <dbReference type="Proteomes" id="UP000234254"/>
    </source>
</evidence>
<feature type="domain" description="Zinc finger CHCC-type" evidence="2">
    <location>
        <begin position="139"/>
        <end position="174"/>
    </location>
</feature>
<evidence type="ECO:0000256" key="1">
    <source>
        <dbReference type="SAM" id="MobiDB-lite"/>
    </source>
</evidence>
<gene>
    <name evidence="3" type="ORF">P168DRAFT_323759</name>
</gene>
<dbReference type="GO" id="GO:0005739">
    <property type="term" value="C:mitochondrion"/>
    <property type="evidence" value="ECO:0007669"/>
    <property type="project" value="GOC"/>
</dbReference>
<accession>A0A2I1DFL8</accession>
<dbReference type="InterPro" id="IPR019401">
    <property type="entry name" value="Znf_CHCC"/>
</dbReference>
<feature type="region of interest" description="Disordered" evidence="1">
    <location>
        <begin position="29"/>
        <end position="56"/>
    </location>
</feature>
<feature type="region of interest" description="Disordered" evidence="1">
    <location>
        <begin position="193"/>
        <end position="216"/>
    </location>
</feature>
<organism evidence="3 4">
    <name type="scientific">Aspergillus campestris (strain IBT 28561)</name>
    <dbReference type="NCBI Taxonomy" id="1392248"/>
    <lineage>
        <taxon>Eukaryota</taxon>
        <taxon>Fungi</taxon>
        <taxon>Dikarya</taxon>
        <taxon>Ascomycota</taxon>
        <taxon>Pezizomycotina</taxon>
        <taxon>Eurotiomycetes</taxon>
        <taxon>Eurotiomycetidae</taxon>
        <taxon>Eurotiales</taxon>
        <taxon>Aspergillaceae</taxon>
        <taxon>Aspergillus</taxon>
        <taxon>Aspergillus subgen. Circumdati</taxon>
    </lineage>
</organism>
<dbReference type="Pfam" id="PF10276">
    <property type="entry name" value="zf-CHCC"/>
    <property type="match status" value="1"/>
</dbReference>
<dbReference type="Proteomes" id="UP000234254">
    <property type="component" value="Unassembled WGS sequence"/>
</dbReference>
<protein>
    <submittedName>
        <fullName evidence="3">Lactobacillus shifted protein</fullName>
    </submittedName>
</protein>
<dbReference type="RefSeq" id="XP_024697271.1">
    <property type="nucleotide sequence ID" value="XM_024840729.1"/>
</dbReference>
<dbReference type="AlphaFoldDB" id="A0A2I1DFL8"/>
<sequence length="216" mass="23691">MMSCARSRMAALSKAAWSPRFVARASYTTTAPRLREATGPNPANDPNPPKRVPNVSVTDATPVDAVSFEGTLQEDPEVGERIRSLQAPNRANTWAASQQPREQAMTGPRFEQTIMGLQPQPYAAIELIHRQPVRWTKKRVVRCDGGGGPLGHPQIYINTDKPEIATCGYCGVPFAQEKHRAYLQSLPATSYPLEPVGDAAEVNEEQRVTDGGLEQR</sequence>
<dbReference type="FunFam" id="2.60.260.40:FF:000003">
    <property type="entry name" value="NADH dehydrogenase [ubiquinone] iron-sulfur protein 6, mitochondrial"/>
    <property type="match status" value="1"/>
</dbReference>
<name>A0A2I1DFL8_ASPC2</name>
<dbReference type="GO" id="GO:0006120">
    <property type="term" value="P:mitochondrial electron transport, NADH to ubiquinone"/>
    <property type="evidence" value="ECO:0007669"/>
    <property type="project" value="TreeGrafter"/>
</dbReference>
<dbReference type="PANTHER" id="PTHR13156">
    <property type="entry name" value="NADH-UBIQUINONE OXIDOREDUCTASE 13 KD-A SUBUNIT"/>
    <property type="match status" value="1"/>
</dbReference>
<evidence type="ECO:0000259" key="2">
    <source>
        <dbReference type="Pfam" id="PF10276"/>
    </source>
</evidence>
<feature type="compositionally biased region" description="Basic and acidic residues" evidence="1">
    <location>
        <begin position="204"/>
        <end position="216"/>
    </location>
</feature>
<dbReference type="OrthoDB" id="307899at2759"/>
<proteinExistence type="predicted"/>
<keyword evidence="4" id="KW-1185">Reference proteome</keyword>
<dbReference type="VEuPathDB" id="FungiDB:P168DRAFT_323759"/>
<dbReference type="PANTHER" id="PTHR13156:SF0">
    <property type="entry name" value="NADH DEHYDROGENASE [UBIQUINONE] IRON-SULFUR PROTEIN 6, MITOCHONDRIAL"/>
    <property type="match status" value="1"/>
</dbReference>
<dbReference type="EMBL" id="MSFM01000001">
    <property type="protein sequence ID" value="PKY08677.1"/>
    <property type="molecule type" value="Genomic_DNA"/>
</dbReference>
<comment type="caution">
    <text evidence="3">The sequence shown here is derived from an EMBL/GenBank/DDBJ whole genome shotgun (WGS) entry which is preliminary data.</text>
</comment>
<reference evidence="3" key="1">
    <citation type="submission" date="2016-12" db="EMBL/GenBank/DDBJ databases">
        <title>The genomes of Aspergillus section Nigri reveals drivers in fungal speciation.</title>
        <authorList>
            <consortium name="DOE Joint Genome Institute"/>
            <person name="Vesth T.C."/>
            <person name="Nybo J."/>
            <person name="Theobald S."/>
            <person name="Brandl J."/>
            <person name="Frisvad J.C."/>
            <person name="Nielsen K.F."/>
            <person name="Lyhne E.K."/>
            <person name="Kogle M.E."/>
            <person name="Kuo A."/>
            <person name="Riley R."/>
            <person name="Clum A."/>
            <person name="Nolan M."/>
            <person name="Lipzen A."/>
            <person name="Salamov A."/>
            <person name="Henrissat B."/>
            <person name="Wiebenga A."/>
            <person name="De vries R.P."/>
            <person name="Grigoriev I.V."/>
            <person name="Mortensen U.H."/>
            <person name="Andersen M.R."/>
            <person name="Baker S.E."/>
        </authorList>
    </citation>
    <scope>NUCLEOTIDE SEQUENCE</scope>
    <source>
        <strain evidence="3">IBT 28561</strain>
    </source>
</reference>
<dbReference type="GeneID" id="36548253"/>